<keyword evidence="7" id="KW-1185">Reference proteome</keyword>
<evidence type="ECO:0000256" key="4">
    <source>
        <dbReference type="ARBA" id="ARBA00024484"/>
    </source>
</evidence>
<reference evidence="6 7" key="1">
    <citation type="submission" date="2018-02" db="EMBL/GenBank/DDBJ databases">
        <title>Genome sequencing of Solimonas sp. HR-BB.</title>
        <authorList>
            <person name="Lee Y."/>
            <person name="Jeon C.O."/>
        </authorList>
    </citation>
    <scope>NUCLEOTIDE SEQUENCE [LARGE SCALE GENOMIC DNA]</scope>
    <source>
        <strain evidence="6 7">HR-BB</strain>
    </source>
</reference>
<dbReference type="InterPro" id="IPR000873">
    <property type="entry name" value="AMP-dep_synth/lig_dom"/>
</dbReference>
<dbReference type="PANTHER" id="PTHR43272">
    <property type="entry name" value="LONG-CHAIN-FATTY-ACID--COA LIGASE"/>
    <property type="match status" value="1"/>
</dbReference>
<dbReference type="Pfam" id="PF00501">
    <property type="entry name" value="AMP-binding"/>
    <property type="match status" value="1"/>
</dbReference>
<dbReference type="InterPro" id="IPR045851">
    <property type="entry name" value="AMP-bd_C_sf"/>
</dbReference>
<evidence type="ECO:0000313" key="7">
    <source>
        <dbReference type="Proteomes" id="UP000238220"/>
    </source>
</evidence>
<proteinExistence type="predicted"/>
<evidence type="ECO:0000313" key="6">
    <source>
        <dbReference type="EMBL" id="PPE72106.1"/>
    </source>
</evidence>
<accession>A0A2S5TAY8</accession>
<dbReference type="Pfam" id="PF23562">
    <property type="entry name" value="AMP-binding_C_3"/>
    <property type="match status" value="1"/>
</dbReference>
<evidence type="ECO:0000256" key="3">
    <source>
        <dbReference type="ARBA" id="ARBA00023098"/>
    </source>
</evidence>
<comment type="catalytic activity">
    <reaction evidence="4">
        <text>a long-chain fatty acid + ATP + CoA = a long-chain fatty acyl-CoA + AMP + diphosphate</text>
        <dbReference type="Rhea" id="RHEA:15421"/>
        <dbReference type="ChEBI" id="CHEBI:30616"/>
        <dbReference type="ChEBI" id="CHEBI:33019"/>
        <dbReference type="ChEBI" id="CHEBI:57287"/>
        <dbReference type="ChEBI" id="CHEBI:57560"/>
        <dbReference type="ChEBI" id="CHEBI:83139"/>
        <dbReference type="ChEBI" id="CHEBI:456215"/>
        <dbReference type="EC" id="6.2.1.3"/>
    </reaction>
    <physiologicalReaction direction="left-to-right" evidence="4">
        <dbReference type="Rhea" id="RHEA:15422"/>
    </physiologicalReaction>
</comment>
<dbReference type="Proteomes" id="UP000238220">
    <property type="component" value="Unassembled WGS sequence"/>
</dbReference>
<dbReference type="PROSITE" id="PS00455">
    <property type="entry name" value="AMP_BINDING"/>
    <property type="match status" value="1"/>
</dbReference>
<sequence>MPGTVIEAFTATARRLASKPALRHKRDGRWHTLSFREYHAEVMTVARAFIRLGLRPGETVSILGGNSPQWLIADLAAIAAGGVAAGIYATSSAGQCQYVAEHSGSAIVVVEDSSQLAKLLAVRASLPGLQAIVLMKGDSDLAGVHGWERLYDLAETVPEAQLEARLAAQRPGDLATLIYTSGTTGTPKAVMLSHDNLLWTARGAAGLLRAREGQDWLSYLPLSHVAEQMLTLHVPIHVGSCVWFAESLERLPANLPEVRPHSFLGVPRVWEKIQARLQGLEAQAPFARRWLMRWARGVGRAAARAQERGGRPPALLPVADRLVLSKLRAGLGLDRAHHCATGAAPIAADTAAFFAGLGLPLYEIYGQSESTGACTMGGPGRHRSGSVGQPWDGLQLRLDTDGEILLRGPCVFMGYLHNEQATREALDESGWLRTGDVGRMDAEGFLHLVDRKKELIITAGGENISPAHVEGEMKSIPAVGQVCVIGDRRRYLVALFTLDPLLLPAVAQAAGSLATTAAEAAGCPAFTGWFAAQVEQVNRRLARVQTIKRWALLPEPFSLQNGELTPTMKTRRAAILQRHAAVIEGLYD</sequence>
<name>A0A2S5TAY8_9GAMM</name>
<keyword evidence="2" id="KW-0276">Fatty acid metabolism</keyword>
<dbReference type="SUPFAM" id="SSF56801">
    <property type="entry name" value="Acetyl-CoA synthetase-like"/>
    <property type="match status" value="1"/>
</dbReference>
<evidence type="ECO:0000259" key="5">
    <source>
        <dbReference type="Pfam" id="PF00501"/>
    </source>
</evidence>
<organism evidence="6 7">
    <name type="scientific">Solimonas fluminis</name>
    <dbReference type="NCBI Taxonomy" id="2086571"/>
    <lineage>
        <taxon>Bacteria</taxon>
        <taxon>Pseudomonadati</taxon>
        <taxon>Pseudomonadota</taxon>
        <taxon>Gammaproteobacteria</taxon>
        <taxon>Nevskiales</taxon>
        <taxon>Nevskiaceae</taxon>
        <taxon>Solimonas</taxon>
    </lineage>
</organism>
<dbReference type="GO" id="GO:0004467">
    <property type="term" value="F:long-chain fatty acid-CoA ligase activity"/>
    <property type="evidence" value="ECO:0007669"/>
    <property type="project" value="UniProtKB-EC"/>
</dbReference>
<protein>
    <submittedName>
        <fullName evidence="6">Long-chain fatty acid--CoA ligase</fullName>
    </submittedName>
</protein>
<dbReference type="AlphaFoldDB" id="A0A2S5TAY8"/>
<dbReference type="InterPro" id="IPR020845">
    <property type="entry name" value="AMP-binding_CS"/>
</dbReference>
<keyword evidence="1 6" id="KW-0436">Ligase</keyword>
<evidence type="ECO:0000256" key="1">
    <source>
        <dbReference type="ARBA" id="ARBA00022598"/>
    </source>
</evidence>
<gene>
    <name evidence="6" type="ORF">C3942_19595</name>
</gene>
<feature type="domain" description="AMP-dependent synthetase/ligase" evidence="5">
    <location>
        <begin position="10"/>
        <end position="416"/>
    </location>
</feature>
<dbReference type="GO" id="GO:0016020">
    <property type="term" value="C:membrane"/>
    <property type="evidence" value="ECO:0007669"/>
    <property type="project" value="TreeGrafter"/>
</dbReference>
<dbReference type="PANTHER" id="PTHR43272:SF32">
    <property type="entry name" value="AMP-DEPENDENT SYNTHETASE_LIGASE DOMAIN-CONTAINING PROTEIN"/>
    <property type="match status" value="1"/>
</dbReference>
<dbReference type="InterPro" id="IPR042099">
    <property type="entry name" value="ANL_N_sf"/>
</dbReference>
<comment type="caution">
    <text evidence="6">The sequence shown here is derived from an EMBL/GenBank/DDBJ whole genome shotgun (WGS) entry which is preliminary data.</text>
</comment>
<dbReference type="Gene3D" id="3.40.50.12780">
    <property type="entry name" value="N-terminal domain of ligase-like"/>
    <property type="match status" value="1"/>
</dbReference>
<dbReference type="Gene3D" id="3.30.300.30">
    <property type="match status" value="1"/>
</dbReference>
<evidence type="ECO:0000256" key="2">
    <source>
        <dbReference type="ARBA" id="ARBA00022832"/>
    </source>
</evidence>
<dbReference type="EMBL" id="PSNW01000015">
    <property type="protein sequence ID" value="PPE72106.1"/>
    <property type="molecule type" value="Genomic_DNA"/>
</dbReference>
<keyword evidence="3" id="KW-0443">Lipid metabolism</keyword>